<proteinExistence type="predicted"/>
<reference evidence="3" key="2">
    <citation type="submission" date="2020-09" db="EMBL/GenBank/DDBJ databases">
        <authorList>
            <person name="Sun Q."/>
            <person name="Zhou Y."/>
        </authorList>
    </citation>
    <scope>NUCLEOTIDE SEQUENCE</scope>
    <source>
        <strain evidence="3">CGMCC 4.3508</strain>
    </source>
</reference>
<feature type="domain" description="HTH merR-type" evidence="2">
    <location>
        <begin position="6"/>
        <end position="75"/>
    </location>
</feature>
<keyword evidence="4" id="KW-1185">Reference proteome</keyword>
<dbReference type="PROSITE" id="PS50937">
    <property type="entry name" value="HTH_MERR_2"/>
    <property type="match status" value="1"/>
</dbReference>
<dbReference type="GO" id="GO:0003677">
    <property type="term" value="F:DNA binding"/>
    <property type="evidence" value="ECO:0007669"/>
    <property type="project" value="UniProtKB-KW"/>
</dbReference>
<dbReference type="Proteomes" id="UP000638263">
    <property type="component" value="Unassembled WGS sequence"/>
</dbReference>
<dbReference type="InterPro" id="IPR000551">
    <property type="entry name" value="MerR-type_HTH_dom"/>
</dbReference>
<keyword evidence="1" id="KW-0238">DNA-binding</keyword>
<dbReference type="PANTHER" id="PTHR30204:SF93">
    <property type="entry name" value="HTH MERR-TYPE DOMAIN-CONTAINING PROTEIN"/>
    <property type="match status" value="1"/>
</dbReference>
<dbReference type="InterPro" id="IPR009061">
    <property type="entry name" value="DNA-bd_dom_put_sf"/>
</dbReference>
<organism evidence="3 4">
    <name type="scientific">Nocardia jinanensis</name>
    <dbReference type="NCBI Taxonomy" id="382504"/>
    <lineage>
        <taxon>Bacteria</taxon>
        <taxon>Bacillati</taxon>
        <taxon>Actinomycetota</taxon>
        <taxon>Actinomycetes</taxon>
        <taxon>Mycobacteriales</taxon>
        <taxon>Nocardiaceae</taxon>
        <taxon>Nocardia</taxon>
    </lineage>
</organism>
<accession>A0A917RSC2</accession>
<dbReference type="CDD" id="cd00592">
    <property type="entry name" value="HTH_MerR-like"/>
    <property type="match status" value="1"/>
</dbReference>
<dbReference type="EMBL" id="BMMH01000008">
    <property type="protein sequence ID" value="GGL22690.1"/>
    <property type="molecule type" value="Genomic_DNA"/>
</dbReference>
<dbReference type="Pfam" id="PF13411">
    <property type="entry name" value="MerR_1"/>
    <property type="match status" value="1"/>
</dbReference>
<comment type="caution">
    <text evidence="3">The sequence shown here is derived from an EMBL/GenBank/DDBJ whole genome shotgun (WGS) entry which is preliminary data.</text>
</comment>
<name>A0A917RSC2_9NOCA</name>
<dbReference type="AlphaFoldDB" id="A0A917RSC2"/>
<reference evidence="3" key="1">
    <citation type="journal article" date="2014" name="Int. J. Syst. Evol. Microbiol.">
        <title>Complete genome sequence of Corynebacterium casei LMG S-19264T (=DSM 44701T), isolated from a smear-ripened cheese.</title>
        <authorList>
            <consortium name="US DOE Joint Genome Institute (JGI-PGF)"/>
            <person name="Walter F."/>
            <person name="Albersmeier A."/>
            <person name="Kalinowski J."/>
            <person name="Ruckert C."/>
        </authorList>
    </citation>
    <scope>NUCLEOTIDE SEQUENCE</scope>
    <source>
        <strain evidence="3">CGMCC 4.3508</strain>
    </source>
</reference>
<gene>
    <name evidence="3" type="ORF">GCM10011588_42090</name>
</gene>
<dbReference type="Gene3D" id="1.10.1660.10">
    <property type="match status" value="1"/>
</dbReference>
<sequence>MDDATLCTIGALAERTGLSVKTIRFYSDTGIVPPTEHSPAGYRLYDTHAMARLELVRTLRALDIDLATVRAILAREVSLREVAAAHADALDVQIRTLRLRRAVLRAVAERESNPEEMELMNELINLSESERHRLVHDFVDETFGAVDANPAVVELLRSSMPDLPADPTTEQVTAWMDLVELVRDETFRAAVRRMAEYQARERAAGDDTGLHHDLTEAVRDEVTRALAAGIDPGAAAARPILDRLSTRYAETFGRPDDSALRSWILERLEVADDPRVARYWQLVSTVNDWPAPADLGPVFGWFAVALRESHRGGGSEPAHDAPLRP</sequence>
<dbReference type="GO" id="GO:0003700">
    <property type="term" value="F:DNA-binding transcription factor activity"/>
    <property type="evidence" value="ECO:0007669"/>
    <property type="project" value="InterPro"/>
</dbReference>
<evidence type="ECO:0000313" key="3">
    <source>
        <dbReference type="EMBL" id="GGL22690.1"/>
    </source>
</evidence>
<dbReference type="SUPFAM" id="SSF46955">
    <property type="entry name" value="Putative DNA-binding domain"/>
    <property type="match status" value="1"/>
</dbReference>
<evidence type="ECO:0000259" key="2">
    <source>
        <dbReference type="PROSITE" id="PS50937"/>
    </source>
</evidence>
<evidence type="ECO:0000256" key="1">
    <source>
        <dbReference type="ARBA" id="ARBA00023125"/>
    </source>
</evidence>
<protein>
    <submittedName>
        <fullName evidence="3">MerR family transcriptional regulator</fullName>
    </submittedName>
</protein>
<dbReference type="RefSeq" id="WP_058853314.1">
    <property type="nucleotide sequence ID" value="NZ_BMMH01000008.1"/>
</dbReference>
<dbReference type="InterPro" id="IPR047057">
    <property type="entry name" value="MerR_fam"/>
</dbReference>
<dbReference type="SMART" id="SM00422">
    <property type="entry name" value="HTH_MERR"/>
    <property type="match status" value="1"/>
</dbReference>
<dbReference type="PANTHER" id="PTHR30204">
    <property type="entry name" value="REDOX-CYCLING DRUG-SENSING TRANSCRIPTIONAL ACTIVATOR SOXR"/>
    <property type="match status" value="1"/>
</dbReference>
<evidence type="ECO:0000313" key="4">
    <source>
        <dbReference type="Proteomes" id="UP000638263"/>
    </source>
</evidence>
<dbReference type="PRINTS" id="PR00040">
    <property type="entry name" value="HTHMERR"/>
</dbReference>